<evidence type="ECO:0000256" key="1">
    <source>
        <dbReference type="ARBA" id="ARBA00022723"/>
    </source>
</evidence>
<comment type="caution">
    <text evidence="7">The sequence shown here is derived from an EMBL/GenBank/DDBJ whole genome shotgun (WGS) entry which is preliminary data.</text>
</comment>
<dbReference type="AlphaFoldDB" id="A0A2P7Z0R0"/>
<sequence length="347" mass="38070">MSSITSKTTRHLNTFDSRQSIRGHVGAAVSLIKHATRLLRDLRKFKVTSSTNPWHLDVVSNLLGQLQAQVIKLVGAQDLFTPDDADEPTQQLPSLVPFTSITEAHDTLGHFHHVHTCNAPYQNLHATAPLRTARTHKSALALSTWSSALRTFLNTRGAALTPTERSAANVLKMQSLIYMTTLKLDNAQLSLTNQLHWDAHIATFERVVSLAEAIYGISPSSASTSVGERGKLEPTFTLDIGVVAPLFDVACRCRDPGIRRRAVHVLTLSDRQEGIYSSALAAIIARGVIEVEEEGLDVKVAGDVPGWKRIVRVGRSFDGEGRRARLEFFPMRSGDGEGEPVVRVVDF</sequence>
<dbReference type="GO" id="GO:0046872">
    <property type="term" value="F:metal ion binding"/>
    <property type="evidence" value="ECO:0007669"/>
    <property type="project" value="UniProtKB-KW"/>
</dbReference>
<evidence type="ECO:0000313" key="7">
    <source>
        <dbReference type="EMBL" id="PSK41800.1"/>
    </source>
</evidence>
<keyword evidence="5" id="KW-0804">Transcription</keyword>
<reference evidence="7 8" key="1">
    <citation type="submission" date="2017-05" db="EMBL/GenBank/DDBJ databases">
        <title>Draft genome sequence of Elsinoe australis.</title>
        <authorList>
            <person name="Cheng Q."/>
        </authorList>
    </citation>
    <scope>NUCLEOTIDE SEQUENCE [LARGE SCALE GENOMIC DNA]</scope>
    <source>
        <strain evidence="7 8">NL1</strain>
    </source>
</reference>
<evidence type="ECO:0000256" key="4">
    <source>
        <dbReference type="ARBA" id="ARBA00023125"/>
    </source>
</evidence>
<dbReference type="PANTHER" id="PTHR36206">
    <property type="entry name" value="ASPERCRYPTIN BIOSYNTHESIS CLUSTER-SPECIFIC TRANSCRIPTION REGULATOR ATNN-RELATED"/>
    <property type="match status" value="1"/>
</dbReference>
<dbReference type="PANTHER" id="PTHR36206:SF12">
    <property type="entry name" value="ASPERCRYPTIN BIOSYNTHESIS CLUSTER-SPECIFIC TRANSCRIPTION REGULATOR ATNN-RELATED"/>
    <property type="match status" value="1"/>
</dbReference>
<dbReference type="InterPro" id="IPR052360">
    <property type="entry name" value="Transcr_Regulatory_Proteins"/>
</dbReference>
<accession>A0A2P7Z0R0</accession>
<organism evidence="7 8">
    <name type="scientific">Elsinoe australis</name>
    <dbReference type="NCBI Taxonomy" id="40998"/>
    <lineage>
        <taxon>Eukaryota</taxon>
        <taxon>Fungi</taxon>
        <taxon>Dikarya</taxon>
        <taxon>Ascomycota</taxon>
        <taxon>Pezizomycotina</taxon>
        <taxon>Dothideomycetes</taxon>
        <taxon>Dothideomycetidae</taxon>
        <taxon>Myriangiales</taxon>
        <taxon>Elsinoaceae</taxon>
        <taxon>Elsinoe</taxon>
    </lineage>
</organism>
<keyword evidence="2" id="KW-0862">Zinc</keyword>
<dbReference type="STRING" id="40998.A0A2P7Z0R0"/>
<dbReference type="EMBL" id="NHZQ01000342">
    <property type="protein sequence ID" value="PSK41800.1"/>
    <property type="molecule type" value="Genomic_DNA"/>
</dbReference>
<dbReference type="Proteomes" id="UP000243723">
    <property type="component" value="Unassembled WGS sequence"/>
</dbReference>
<proteinExistence type="predicted"/>
<dbReference type="OrthoDB" id="2593732at2759"/>
<gene>
    <name evidence="7" type="ORF">B9Z65_9186</name>
</gene>
<keyword evidence="6" id="KW-0539">Nucleus</keyword>
<dbReference type="GO" id="GO:0003677">
    <property type="term" value="F:DNA binding"/>
    <property type="evidence" value="ECO:0007669"/>
    <property type="project" value="UniProtKB-KW"/>
</dbReference>
<protein>
    <submittedName>
        <fullName evidence="7">Uncharacterized protein</fullName>
    </submittedName>
</protein>
<keyword evidence="1" id="KW-0479">Metal-binding</keyword>
<keyword evidence="3" id="KW-0805">Transcription regulation</keyword>
<keyword evidence="8" id="KW-1185">Reference proteome</keyword>
<evidence type="ECO:0000256" key="6">
    <source>
        <dbReference type="ARBA" id="ARBA00023242"/>
    </source>
</evidence>
<evidence type="ECO:0000256" key="5">
    <source>
        <dbReference type="ARBA" id="ARBA00023163"/>
    </source>
</evidence>
<name>A0A2P7Z0R0_9PEZI</name>
<keyword evidence="4" id="KW-0238">DNA-binding</keyword>
<evidence type="ECO:0000313" key="8">
    <source>
        <dbReference type="Proteomes" id="UP000243723"/>
    </source>
</evidence>
<evidence type="ECO:0000256" key="2">
    <source>
        <dbReference type="ARBA" id="ARBA00022833"/>
    </source>
</evidence>
<evidence type="ECO:0000256" key="3">
    <source>
        <dbReference type="ARBA" id="ARBA00023015"/>
    </source>
</evidence>